<sequence length="83" mass="9587">MSKIKKEISCIVGTYTNKDGQSKNRYQRIGSIIETKNGEMLKIDSIPMKENGWDGWAYINDPRPQEERPKSRGFDDFQSDAPF</sequence>
<accession>A0A6J7WK25</accession>
<reference evidence="2" key="1">
    <citation type="submission" date="2020-05" db="EMBL/GenBank/DDBJ databases">
        <authorList>
            <person name="Chiriac C."/>
            <person name="Salcher M."/>
            <person name="Ghai R."/>
            <person name="Kavagutti S V."/>
        </authorList>
    </citation>
    <scope>NUCLEOTIDE SEQUENCE</scope>
</reference>
<proteinExistence type="predicted"/>
<feature type="compositionally biased region" description="Basic and acidic residues" evidence="1">
    <location>
        <begin position="63"/>
        <end position="75"/>
    </location>
</feature>
<dbReference type="EMBL" id="LR798236">
    <property type="protein sequence ID" value="CAB5212490.1"/>
    <property type="molecule type" value="Genomic_DNA"/>
</dbReference>
<name>A0A6J7WK25_9CAUD</name>
<protein>
    <submittedName>
        <fullName evidence="2">Uncharacterized protein</fullName>
    </submittedName>
</protein>
<evidence type="ECO:0000256" key="1">
    <source>
        <dbReference type="SAM" id="MobiDB-lite"/>
    </source>
</evidence>
<gene>
    <name evidence="2" type="ORF">UFOVP188_22</name>
</gene>
<feature type="region of interest" description="Disordered" evidence="1">
    <location>
        <begin position="59"/>
        <end position="83"/>
    </location>
</feature>
<organism evidence="2">
    <name type="scientific">uncultured Caudovirales phage</name>
    <dbReference type="NCBI Taxonomy" id="2100421"/>
    <lineage>
        <taxon>Viruses</taxon>
        <taxon>Duplodnaviria</taxon>
        <taxon>Heunggongvirae</taxon>
        <taxon>Uroviricota</taxon>
        <taxon>Caudoviricetes</taxon>
        <taxon>Peduoviridae</taxon>
        <taxon>Maltschvirus</taxon>
        <taxon>Maltschvirus maltsch</taxon>
    </lineage>
</organism>
<evidence type="ECO:0000313" key="2">
    <source>
        <dbReference type="EMBL" id="CAB5212490.1"/>
    </source>
</evidence>